<dbReference type="Pfam" id="PF00268">
    <property type="entry name" value="Ribonuc_red_sm"/>
    <property type="match status" value="1"/>
</dbReference>
<evidence type="ECO:0000256" key="7">
    <source>
        <dbReference type="ARBA" id="ARBA00047754"/>
    </source>
</evidence>
<feature type="binding site" evidence="10">
    <location>
        <position position="202"/>
    </location>
    <ligand>
        <name>Fe cation</name>
        <dbReference type="ChEBI" id="CHEBI:24875"/>
        <label>2</label>
    </ligand>
</feature>
<keyword evidence="6 8" id="KW-0215">Deoxyribonucleotide synthesis</keyword>
<evidence type="ECO:0000256" key="2">
    <source>
        <dbReference type="ARBA" id="ARBA00011209"/>
    </source>
</evidence>
<evidence type="ECO:0000256" key="8">
    <source>
        <dbReference type="PIRNR" id="PIRNR000355"/>
    </source>
</evidence>
<dbReference type="PANTHER" id="PTHR23409">
    <property type="entry name" value="RIBONUCLEOSIDE-DIPHOSPHATE REDUCTASE SMALL CHAIN"/>
    <property type="match status" value="1"/>
</dbReference>
<sequence>MTQDYEAYVNSHEKPIKAINWNTVPDEKDAEVWDRLTGNFWLPEKIPVSNDIPSWKTLNDKEKETTMRVFTGLTLLDTIQGTVGAISLLPDSQTLHEEAVYTNIAFMESVHAKSYSNIFMTLASTPEINDAFRWSEENENLQKKAKIVLSYYEGEDPLKKKVASTLLESFLFYSGFYLPMYFSSRAKLTNTADIIRLIIRDEAVHGYYIGYKYQQGVKKLGEAEQEELKAYTFDLLYDLYDNEIDYTEDLYDDLGWTEDVKRFLRYNANKALNNLGYEGLFPADETRVSPAILSSLSPNADENHDFFSGSGSSYVIGKAEDTTDDDWDF</sequence>
<organism evidence="11 12">
    <name type="scientific">Corynebacterium phoceense</name>
    <dbReference type="NCBI Taxonomy" id="1686286"/>
    <lineage>
        <taxon>Bacteria</taxon>
        <taxon>Bacillati</taxon>
        <taxon>Actinomycetota</taxon>
        <taxon>Actinomycetes</taxon>
        <taxon>Mycobacteriales</taxon>
        <taxon>Corynebacteriaceae</taxon>
        <taxon>Corynebacterium</taxon>
    </lineage>
</organism>
<evidence type="ECO:0000256" key="3">
    <source>
        <dbReference type="ARBA" id="ARBA00022723"/>
    </source>
</evidence>
<evidence type="ECO:0000256" key="10">
    <source>
        <dbReference type="PIRSR" id="PIRSR000355-2"/>
    </source>
</evidence>
<name>A0A540R7C6_9CORY</name>
<dbReference type="UniPathway" id="UPA00326"/>
<evidence type="ECO:0000256" key="5">
    <source>
        <dbReference type="ARBA" id="ARBA00023004"/>
    </source>
</evidence>
<evidence type="ECO:0000313" key="11">
    <source>
        <dbReference type="EMBL" id="TQE43653.1"/>
    </source>
</evidence>
<dbReference type="STRING" id="1686286.GCA_900092335_02713"/>
<feature type="binding site" evidence="10">
    <location>
        <position position="108"/>
    </location>
    <ligand>
        <name>Fe cation</name>
        <dbReference type="ChEBI" id="CHEBI:24875"/>
        <label>2</label>
    </ligand>
</feature>
<dbReference type="PROSITE" id="PS00368">
    <property type="entry name" value="RIBORED_SMALL"/>
    <property type="match status" value="1"/>
</dbReference>
<evidence type="ECO:0000256" key="6">
    <source>
        <dbReference type="ARBA" id="ARBA00023116"/>
    </source>
</evidence>
<keyword evidence="3 8" id="KW-0479">Metal-binding</keyword>
<dbReference type="NCBIfam" id="NF010572">
    <property type="entry name" value="PRK13965.1"/>
    <property type="match status" value="1"/>
</dbReference>
<dbReference type="InterPro" id="IPR000358">
    <property type="entry name" value="RNR_small_fam"/>
</dbReference>
<dbReference type="SUPFAM" id="SSF47240">
    <property type="entry name" value="Ferritin-like"/>
    <property type="match status" value="1"/>
</dbReference>
<dbReference type="NCBIfam" id="TIGR04171">
    <property type="entry name" value="RNR_1b_NrdF"/>
    <property type="match status" value="1"/>
</dbReference>
<proteinExistence type="inferred from homology"/>
<dbReference type="GO" id="GO:0004748">
    <property type="term" value="F:ribonucleoside-diphosphate reductase activity, thioredoxin disulfide as acceptor"/>
    <property type="evidence" value="ECO:0007669"/>
    <property type="project" value="UniProtKB-EC"/>
</dbReference>
<comment type="cofactor">
    <cofactor evidence="8 10">
        <name>Fe cation</name>
        <dbReference type="ChEBI" id="CHEBI:24875"/>
    </cofactor>
    <text evidence="8 10">Binds 2 iron ions per subunit.</text>
</comment>
<dbReference type="Gene3D" id="1.10.620.20">
    <property type="entry name" value="Ribonucleotide Reductase, subunit A"/>
    <property type="match status" value="1"/>
</dbReference>
<dbReference type="InterPro" id="IPR030475">
    <property type="entry name" value="RNR_small_AS"/>
</dbReference>
<keyword evidence="4 8" id="KW-0560">Oxidoreductase</keyword>
<dbReference type="InterPro" id="IPR012348">
    <property type="entry name" value="RNR-like"/>
</dbReference>
<comment type="subunit">
    <text evidence="2">Tetramer of two alpha and two beta subunits.</text>
</comment>
<comment type="function">
    <text evidence="8">Provides the precursors necessary for DNA synthesis. Catalyzes the biosynthesis of deoxyribonucleotides from the corresponding ribonucleotides.</text>
</comment>
<gene>
    <name evidence="11" type="primary">nrdF</name>
    <name evidence="11" type="ORF">EJK80_06520</name>
</gene>
<dbReference type="PIRSF" id="PIRSF000355">
    <property type="entry name" value="NrdB"/>
    <property type="match status" value="1"/>
</dbReference>
<dbReference type="GO" id="GO:0009263">
    <property type="term" value="P:deoxyribonucleotide biosynthetic process"/>
    <property type="evidence" value="ECO:0007669"/>
    <property type="project" value="UniProtKB-KW"/>
</dbReference>
<feature type="binding site" evidence="10">
    <location>
        <position position="108"/>
    </location>
    <ligand>
        <name>Fe cation</name>
        <dbReference type="ChEBI" id="CHEBI:24875"/>
        <label>1</label>
    </ligand>
</feature>
<dbReference type="InterPro" id="IPR033909">
    <property type="entry name" value="RNR_small"/>
</dbReference>
<protein>
    <recommendedName>
        <fullName evidence="8">Ribonucleoside-diphosphate reductase subunit beta</fullName>
        <ecNumber evidence="8">1.17.4.1</ecNumber>
    </recommendedName>
</protein>
<comment type="similarity">
    <text evidence="1 8">Belongs to the ribonucleoside diphosphate reductase small chain family.</text>
</comment>
<evidence type="ECO:0000256" key="4">
    <source>
        <dbReference type="ARBA" id="ARBA00023002"/>
    </source>
</evidence>
<evidence type="ECO:0000256" key="9">
    <source>
        <dbReference type="PIRSR" id="PIRSR000355-1"/>
    </source>
</evidence>
<comment type="caution">
    <text evidence="11">The sequence shown here is derived from an EMBL/GenBank/DDBJ whole genome shotgun (WGS) entry which is preliminary data.</text>
</comment>
<dbReference type="NCBIfam" id="NF007182">
    <property type="entry name" value="PRK09614.1-1"/>
    <property type="match status" value="1"/>
</dbReference>
<accession>A0A540R7C6</accession>
<dbReference type="InterPro" id="IPR026494">
    <property type="entry name" value="RNR_NrdF-like"/>
</dbReference>
<feature type="binding site" evidence="10">
    <location>
        <position position="77"/>
    </location>
    <ligand>
        <name>Fe cation</name>
        <dbReference type="ChEBI" id="CHEBI:24875"/>
        <label>1</label>
    </ligand>
</feature>
<dbReference type="EMBL" id="VHIR01000007">
    <property type="protein sequence ID" value="TQE43653.1"/>
    <property type="molecule type" value="Genomic_DNA"/>
</dbReference>
<feature type="active site" evidence="9">
    <location>
        <position position="115"/>
    </location>
</feature>
<dbReference type="CDD" id="cd01049">
    <property type="entry name" value="RNRR2"/>
    <property type="match status" value="1"/>
</dbReference>
<dbReference type="RefSeq" id="WP_066491475.1">
    <property type="nucleotide sequence ID" value="NZ_JADPQA010000011.1"/>
</dbReference>
<dbReference type="InterPro" id="IPR009078">
    <property type="entry name" value="Ferritin-like_SF"/>
</dbReference>
<feature type="binding site" evidence="10">
    <location>
        <position position="168"/>
    </location>
    <ligand>
        <name>Fe cation</name>
        <dbReference type="ChEBI" id="CHEBI:24875"/>
        <label>2</label>
    </ligand>
</feature>
<feature type="binding site" evidence="10">
    <location>
        <position position="111"/>
    </location>
    <ligand>
        <name>Fe cation</name>
        <dbReference type="ChEBI" id="CHEBI:24875"/>
        <label>1</label>
    </ligand>
</feature>
<feature type="binding site" evidence="10">
    <location>
        <position position="205"/>
    </location>
    <ligand>
        <name>Fe cation</name>
        <dbReference type="ChEBI" id="CHEBI:24875"/>
        <label>2</label>
    </ligand>
</feature>
<dbReference type="Proteomes" id="UP000318080">
    <property type="component" value="Unassembled WGS sequence"/>
</dbReference>
<evidence type="ECO:0000256" key="1">
    <source>
        <dbReference type="ARBA" id="ARBA00009303"/>
    </source>
</evidence>
<dbReference type="GO" id="GO:0046872">
    <property type="term" value="F:metal ion binding"/>
    <property type="evidence" value="ECO:0007669"/>
    <property type="project" value="UniProtKB-KW"/>
</dbReference>
<dbReference type="GO" id="GO:0005971">
    <property type="term" value="C:ribonucleoside-diphosphate reductase complex"/>
    <property type="evidence" value="ECO:0007669"/>
    <property type="project" value="InterPro"/>
</dbReference>
<dbReference type="EC" id="1.17.4.1" evidence="8"/>
<dbReference type="NCBIfam" id="NF007183">
    <property type="entry name" value="PRK09614.1-2"/>
    <property type="match status" value="1"/>
</dbReference>
<dbReference type="PANTHER" id="PTHR23409:SF18">
    <property type="entry name" value="RIBONUCLEOSIDE-DIPHOSPHATE REDUCTASE SUBUNIT M2"/>
    <property type="match status" value="1"/>
</dbReference>
<evidence type="ECO:0000313" key="12">
    <source>
        <dbReference type="Proteomes" id="UP000318080"/>
    </source>
</evidence>
<reference evidence="11 12" key="1">
    <citation type="submission" date="2019-06" db="EMBL/GenBank/DDBJ databases">
        <title>Draft genome of C. phoceense Strain 272.</title>
        <authorList>
            <person name="Pacheco L.G.C."/>
            <person name="Barberis C.M."/>
            <person name="Almuzara M.N."/>
            <person name="Traglia G.M."/>
            <person name="Santos C.S."/>
            <person name="Rocha D.J.P.G."/>
            <person name="Aguiar E.R.G.R."/>
            <person name="Vay C.A."/>
        </authorList>
    </citation>
    <scope>NUCLEOTIDE SEQUENCE [LARGE SCALE GENOMIC DNA]</scope>
    <source>
        <strain evidence="11 12">272</strain>
    </source>
</reference>
<keyword evidence="12" id="KW-1185">Reference proteome</keyword>
<keyword evidence="5 8" id="KW-0408">Iron</keyword>
<dbReference type="AlphaFoldDB" id="A0A540R7C6"/>
<dbReference type="GeneID" id="79853819"/>
<comment type="catalytic activity">
    <reaction evidence="7 8">
        <text>a 2'-deoxyribonucleoside 5'-diphosphate + [thioredoxin]-disulfide + H2O = a ribonucleoside 5'-diphosphate + [thioredoxin]-dithiol</text>
        <dbReference type="Rhea" id="RHEA:23252"/>
        <dbReference type="Rhea" id="RHEA-COMP:10698"/>
        <dbReference type="Rhea" id="RHEA-COMP:10700"/>
        <dbReference type="ChEBI" id="CHEBI:15377"/>
        <dbReference type="ChEBI" id="CHEBI:29950"/>
        <dbReference type="ChEBI" id="CHEBI:50058"/>
        <dbReference type="ChEBI" id="CHEBI:57930"/>
        <dbReference type="ChEBI" id="CHEBI:73316"/>
        <dbReference type="EC" id="1.17.4.1"/>
    </reaction>
</comment>